<sequence>MQPDKFREEDVDMVENLDVSLEFGPVFGCISPAANSSMSTLNMYLREIMFDRHVDEFLLDMAITSSTQFHNQLQESGYLDRNLAVIKLFP</sequence>
<organism evidence="1 2">
    <name type="scientific">Mya arenaria</name>
    <name type="common">Soft-shell clam</name>
    <dbReference type="NCBI Taxonomy" id="6604"/>
    <lineage>
        <taxon>Eukaryota</taxon>
        <taxon>Metazoa</taxon>
        <taxon>Spiralia</taxon>
        <taxon>Lophotrochozoa</taxon>
        <taxon>Mollusca</taxon>
        <taxon>Bivalvia</taxon>
        <taxon>Autobranchia</taxon>
        <taxon>Heteroconchia</taxon>
        <taxon>Euheterodonta</taxon>
        <taxon>Imparidentia</taxon>
        <taxon>Neoheterodontei</taxon>
        <taxon>Myida</taxon>
        <taxon>Myoidea</taxon>
        <taxon>Myidae</taxon>
        <taxon>Mya</taxon>
    </lineage>
</organism>
<name>A0ABY7G5C4_MYAAR</name>
<proteinExistence type="predicted"/>
<dbReference type="Proteomes" id="UP001164746">
    <property type="component" value="Chromosome 14"/>
</dbReference>
<accession>A0ABY7G5C4</accession>
<protein>
    <submittedName>
        <fullName evidence="1">Uncharacterized protein</fullName>
    </submittedName>
</protein>
<dbReference type="EMBL" id="CP111025">
    <property type="protein sequence ID" value="WAR26486.1"/>
    <property type="molecule type" value="Genomic_DNA"/>
</dbReference>
<reference evidence="1" key="1">
    <citation type="submission" date="2022-11" db="EMBL/GenBank/DDBJ databases">
        <title>Centuries of genome instability and evolution in soft-shell clam transmissible cancer (bioRxiv).</title>
        <authorList>
            <person name="Hart S.F.M."/>
            <person name="Yonemitsu M.A."/>
            <person name="Giersch R.M."/>
            <person name="Beal B.F."/>
            <person name="Arriagada G."/>
            <person name="Davis B.W."/>
            <person name="Ostrander E.A."/>
            <person name="Goff S.P."/>
            <person name="Metzger M.J."/>
        </authorList>
    </citation>
    <scope>NUCLEOTIDE SEQUENCE</scope>
    <source>
        <strain evidence="1">MELC-2E11</strain>
        <tissue evidence="1">Siphon/mantle</tissue>
    </source>
</reference>
<evidence type="ECO:0000313" key="1">
    <source>
        <dbReference type="EMBL" id="WAR26486.1"/>
    </source>
</evidence>
<keyword evidence="2" id="KW-1185">Reference proteome</keyword>
<gene>
    <name evidence="1" type="ORF">MAR_012190</name>
</gene>
<evidence type="ECO:0000313" key="2">
    <source>
        <dbReference type="Proteomes" id="UP001164746"/>
    </source>
</evidence>